<dbReference type="EMBL" id="KL198022">
    <property type="protein sequence ID" value="KDQ18086.1"/>
    <property type="molecule type" value="Genomic_DNA"/>
</dbReference>
<protein>
    <recommendedName>
        <fullName evidence="9">EXPERA domain-containing protein</fullName>
    </recommendedName>
</protein>
<feature type="signal peptide" evidence="6">
    <location>
        <begin position="1"/>
        <end position="18"/>
    </location>
</feature>
<proteinExistence type="predicted"/>
<evidence type="ECO:0008006" key="9">
    <source>
        <dbReference type="Google" id="ProtNLM"/>
    </source>
</evidence>
<evidence type="ECO:0000256" key="1">
    <source>
        <dbReference type="ARBA" id="ARBA00004127"/>
    </source>
</evidence>
<evidence type="ECO:0000256" key="2">
    <source>
        <dbReference type="ARBA" id="ARBA00022692"/>
    </source>
</evidence>
<feature type="transmembrane region" description="Helical" evidence="5">
    <location>
        <begin position="162"/>
        <end position="178"/>
    </location>
</feature>
<evidence type="ECO:0000313" key="8">
    <source>
        <dbReference type="Proteomes" id="UP000027195"/>
    </source>
</evidence>
<dbReference type="PANTHER" id="PTHR10989">
    <property type="entry name" value="ANDROGEN-INDUCED PROTEIN 1-RELATED"/>
    <property type="match status" value="1"/>
</dbReference>
<comment type="subcellular location">
    <subcellularLocation>
        <location evidence="1">Endomembrane system</location>
        <topology evidence="1">Multi-pass membrane protein</topology>
    </subcellularLocation>
</comment>
<dbReference type="FunCoup" id="A0A067N2T2">
    <property type="interactions" value="136"/>
</dbReference>
<dbReference type="InterPro" id="IPR006838">
    <property type="entry name" value="ADTRP_AIG1"/>
</dbReference>
<feature type="transmembrane region" description="Helical" evidence="5">
    <location>
        <begin position="42"/>
        <end position="64"/>
    </location>
</feature>
<feature type="chain" id="PRO_5001645230" description="EXPERA domain-containing protein" evidence="6">
    <location>
        <begin position="19"/>
        <end position="223"/>
    </location>
</feature>
<dbReference type="Proteomes" id="UP000027195">
    <property type="component" value="Unassembled WGS sequence"/>
</dbReference>
<dbReference type="AlphaFoldDB" id="A0A067N2T2"/>
<dbReference type="OrthoDB" id="1898221at2759"/>
<dbReference type="PANTHER" id="PTHR10989:SF16">
    <property type="entry name" value="AT02829P-RELATED"/>
    <property type="match status" value="1"/>
</dbReference>
<keyword evidence="2 5" id="KW-0812">Transmembrane</keyword>
<dbReference type="Pfam" id="PF04750">
    <property type="entry name" value="Far-17a_AIG1"/>
    <property type="match status" value="1"/>
</dbReference>
<keyword evidence="8" id="KW-1185">Reference proteome</keyword>
<evidence type="ECO:0000256" key="5">
    <source>
        <dbReference type="SAM" id="Phobius"/>
    </source>
</evidence>
<accession>A0A067N2T2</accession>
<feature type="transmembrane region" description="Helical" evidence="5">
    <location>
        <begin position="76"/>
        <end position="103"/>
    </location>
</feature>
<keyword evidence="4 5" id="KW-0472">Membrane</keyword>
<dbReference type="HOGENOM" id="CLU_081915_1_0_1"/>
<evidence type="ECO:0000256" key="6">
    <source>
        <dbReference type="SAM" id="SignalP"/>
    </source>
</evidence>
<keyword evidence="3 5" id="KW-1133">Transmembrane helix</keyword>
<dbReference type="InParanoid" id="A0A067N2T2"/>
<evidence type="ECO:0000313" key="7">
    <source>
        <dbReference type="EMBL" id="KDQ18086.1"/>
    </source>
</evidence>
<reference evidence="8" key="1">
    <citation type="journal article" date="2014" name="Proc. Natl. Acad. Sci. U.S.A.">
        <title>Extensive sampling of basidiomycete genomes demonstrates inadequacy of the white-rot/brown-rot paradigm for wood decay fungi.</title>
        <authorList>
            <person name="Riley R."/>
            <person name="Salamov A.A."/>
            <person name="Brown D.W."/>
            <person name="Nagy L.G."/>
            <person name="Floudas D."/>
            <person name="Held B.W."/>
            <person name="Levasseur A."/>
            <person name="Lombard V."/>
            <person name="Morin E."/>
            <person name="Otillar R."/>
            <person name="Lindquist E.A."/>
            <person name="Sun H."/>
            <person name="LaButti K.M."/>
            <person name="Schmutz J."/>
            <person name="Jabbour D."/>
            <person name="Luo H."/>
            <person name="Baker S.E."/>
            <person name="Pisabarro A.G."/>
            <person name="Walton J.D."/>
            <person name="Blanchette R.A."/>
            <person name="Henrissat B."/>
            <person name="Martin F."/>
            <person name="Cullen D."/>
            <person name="Hibbett D.S."/>
            <person name="Grigoriev I.V."/>
        </authorList>
    </citation>
    <scope>NUCLEOTIDE SEQUENCE [LARGE SCALE GENOMIC DNA]</scope>
    <source>
        <strain evidence="8">FD-172 SS1</strain>
    </source>
</reference>
<sequence length="223" mass="24967">MFLRTAVHLVALSVMVWGWNAVHDTETLAALSEHRHGGQSEFLTMDGLVLAMITTGLSFLSDLLPGVTFLKKAKRFFFMIAFTLSGVITAIYWPMVLLAPALINPAYNPEPPATPLEPDTPIPFSGIPLSVDLALHFAPGAYFFLDFFLFEKRYSRDQIRRTGKALTAIATLAYTGWIEYCKLYNLTYPYPFLNVSHLPRFAIYSSAALFGYTFFKGINALHP</sequence>
<dbReference type="GO" id="GO:0012505">
    <property type="term" value="C:endomembrane system"/>
    <property type="evidence" value="ECO:0007669"/>
    <property type="project" value="UniProtKB-SubCell"/>
</dbReference>
<feature type="transmembrane region" description="Helical" evidence="5">
    <location>
        <begin position="198"/>
        <end position="215"/>
    </location>
</feature>
<feature type="transmembrane region" description="Helical" evidence="5">
    <location>
        <begin position="133"/>
        <end position="150"/>
    </location>
</feature>
<keyword evidence="6" id="KW-0732">Signal</keyword>
<name>A0A067N2T2_BOTB1</name>
<dbReference type="GO" id="GO:0016020">
    <property type="term" value="C:membrane"/>
    <property type="evidence" value="ECO:0007669"/>
    <property type="project" value="InterPro"/>
</dbReference>
<evidence type="ECO:0000256" key="4">
    <source>
        <dbReference type="ARBA" id="ARBA00023136"/>
    </source>
</evidence>
<evidence type="ECO:0000256" key="3">
    <source>
        <dbReference type="ARBA" id="ARBA00022989"/>
    </source>
</evidence>
<organism evidence="7 8">
    <name type="scientific">Botryobasidium botryosum (strain FD-172 SS1)</name>
    <dbReference type="NCBI Taxonomy" id="930990"/>
    <lineage>
        <taxon>Eukaryota</taxon>
        <taxon>Fungi</taxon>
        <taxon>Dikarya</taxon>
        <taxon>Basidiomycota</taxon>
        <taxon>Agaricomycotina</taxon>
        <taxon>Agaricomycetes</taxon>
        <taxon>Cantharellales</taxon>
        <taxon>Botryobasidiaceae</taxon>
        <taxon>Botryobasidium</taxon>
    </lineage>
</organism>
<gene>
    <name evidence="7" type="ORF">BOTBODRAFT_29400</name>
</gene>